<sequence length="109" mass="12334">MQRPWGWFEQLASGDQYLVKRLLIRRGQRLSLQRHQHRCEHWVVVAGDGELQVGEEAVTATAGTSVFIPQGAIHRAQGGLADLEIVEVQRGDWLSEADIERLSDDFGRK</sequence>
<comment type="caution">
    <text evidence="2">The sequence shown here is derived from an EMBL/GenBank/DDBJ whole genome shotgun (WGS) entry which is preliminary data.</text>
</comment>
<evidence type="ECO:0000313" key="2">
    <source>
        <dbReference type="EMBL" id="PSJ04357.1"/>
    </source>
</evidence>
<dbReference type="Proteomes" id="UP000243002">
    <property type="component" value="Unassembled WGS sequence"/>
</dbReference>
<dbReference type="Pfam" id="PF01050">
    <property type="entry name" value="MannoseP_isomer"/>
    <property type="match status" value="1"/>
</dbReference>
<dbReference type="Gene3D" id="2.60.120.10">
    <property type="entry name" value="Jelly Rolls"/>
    <property type="match status" value="1"/>
</dbReference>
<dbReference type="AlphaFoldDB" id="A0A2P7MT50"/>
<dbReference type="GO" id="GO:0009298">
    <property type="term" value="P:GDP-mannose biosynthetic process"/>
    <property type="evidence" value="ECO:0007669"/>
    <property type="project" value="TreeGrafter"/>
</dbReference>
<dbReference type="InterPro" id="IPR051161">
    <property type="entry name" value="Mannose-6P_isomerase_type2"/>
</dbReference>
<dbReference type="CDD" id="cd02213">
    <property type="entry name" value="cupin_PMI_typeII_C"/>
    <property type="match status" value="1"/>
</dbReference>
<organism evidence="2 3">
    <name type="scientific">Cyanobium usitatum str. Tous</name>
    <dbReference type="NCBI Taxonomy" id="2116684"/>
    <lineage>
        <taxon>Bacteria</taxon>
        <taxon>Bacillati</taxon>
        <taxon>Cyanobacteriota</taxon>
        <taxon>Cyanophyceae</taxon>
        <taxon>Synechococcales</taxon>
        <taxon>Prochlorococcaceae</taxon>
        <taxon>Cyanobium</taxon>
    </lineage>
</organism>
<dbReference type="EMBL" id="PXXO01000013">
    <property type="protein sequence ID" value="PSJ04357.1"/>
    <property type="molecule type" value="Genomic_DNA"/>
</dbReference>
<keyword evidence="3" id="KW-1185">Reference proteome</keyword>
<dbReference type="PANTHER" id="PTHR46390">
    <property type="entry name" value="MANNOSE-1-PHOSPHATE GUANYLYLTRANSFERASE"/>
    <property type="match status" value="1"/>
</dbReference>
<dbReference type="PANTHER" id="PTHR46390:SF1">
    <property type="entry name" value="MANNOSE-1-PHOSPHATE GUANYLYLTRANSFERASE"/>
    <property type="match status" value="1"/>
</dbReference>
<dbReference type="InterPro" id="IPR011051">
    <property type="entry name" value="RmlC_Cupin_sf"/>
</dbReference>
<protein>
    <submittedName>
        <fullName evidence="2">Mannose-6-phosphate isomerase</fullName>
    </submittedName>
</protein>
<dbReference type="InterPro" id="IPR001538">
    <property type="entry name" value="Man6P_isomerase-2_C"/>
</dbReference>
<proteinExistence type="predicted"/>
<gene>
    <name evidence="2" type="ORF">C7K55_10970</name>
</gene>
<dbReference type="GO" id="GO:0005976">
    <property type="term" value="P:polysaccharide metabolic process"/>
    <property type="evidence" value="ECO:0007669"/>
    <property type="project" value="InterPro"/>
</dbReference>
<evidence type="ECO:0000259" key="1">
    <source>
        <dbReference type="Pfam" id="PF01050"/>
    </source>
</evidence>
<keyword evidence="2" id="KW-0413">Isomerase</keyword>
<name>A0A2P7MT50_9CYAN</name>
<dbReference type="GO" id="GO:0004475">
    <property type="term" value="F:mannose-1-phosphate guanylyltransferase (GTP) activity"/>
    <property type="evidence" value="ECO:0007669"/>
    <property type="project" value="TreeGrafter"/>
</dbReference>
<reference evidence="2 3" key="1">
    <citation type="journal article" date="2018" name="Environ. Microbiol.">
        <title>Ecological and genomic features of two widespread freshwater picocyanobacteria.</title>
        <authorList>
            <person name="Cabello-Yeves P.J."/>
            <person name="Picazo A."/>
            <person name="Camacho A."/>
            <person name="Callieri C."/>
            <person name="Rosselli R."/>
            <person name="Roda-Garcia J.J."/>
            <person name="Coutinho F.H."/>
            <person name="Rodriguez-Valera F."/>
        </authorList>
    </citation>
    <scope>NUCLEOTIDE SEQUENCE [LARGE SCALE GENOMIC DNA]</scope>
    <source>
        <strain evidence="2 3">Tous</strain>
    </source>
</reference>
<dbReference type="GO" id="GO:0016853">
    <property type="term" value="F:isomerase activity"/>
    <property type="evidence" value="ECO:0007669"/>
    <property type="project" value="UniProtKB-KW"/>
</dbReference>
<dbReference type="SUPFAM" id="SSF51182">
    <property type="entry name" value="RmlC-like cupins"/>
    <property type="match status" value="1"/>
</dbReference>
<evidence type="ECO:0000313" key="3">
    <source>
        <dbReference type="Proteomes" id="UP000243002"/>
    </source>
</evidence>
<feature type="domain" description="Mannose-6-phosphate isomerase type II C-terminal" evidence="1">
    <location>
        <begin position="2"/>
        <end position="104"/>
    </location>
</feature>
<accession>A0A2P7MT50</accession>
<dbReference type="InterPro" id="IPR014710">
    <property type="entry name" value="RmlC-like_jellyroll"/>
</dbReference>